<sequence>MAHADNLYIAASVADAVAVLADRAGTATPLAGATWVMRAPLRREPLAHSYVAISQIEALQRIDISEDEAVIGSCVTHARLAEALAGRGDLAALATAAAKSANPAVRQAATVGGNLCTADFAAADLVPALLCLDAAVELEGPGGLQRLPLQEFLSLRHALPVGSLLCRIVVPRSAARSAHARLPLRKAGDYPVAIASLSIEQDDKGIVTRAAVAVGSVEPVARRWPSLETALVGRPLNTAWIGVQAERLAEEFTGRDGIEAPGWYRVKVLPTLVRRAVEALSAQTA</sequence>
<feature type="domain" description="FAD-binding PCMH-type" evidence="4">
    <location>
        <begin position="1"/>
        <end position="175"/>
    </location>
</feature>
<dbReference type="RefSeq" id="WP_109460216.1">
    <property type="nucleotide sequence ID" value="NZ_QFBC01000011.1"/>
</dbReference>
<name>A0A2U2DLP6_9HYPH</name>
<dbReference type="SUPFAM" id="SSF55447">
    <property type="entry name" value="CO dehydrogenase flavoprotein C-terminal domain-like"/>
    <property type="match status" value="1"/>
</dbReference>
<dbReference type="InterPro" id="IPR051312">
    <property type="entry name" value="Diverse_Substr_Oxidored"/>
</dbReference>
<dbReference type="PANTHER" id="PTHR42659">
    <property type="entry name" value="XANTHINE DEHYDROGENASE SUBUNIT C-RELATED"/>
    <property type="match status" value="1"/>
</dbReference>
<dbReference type="Gene3D" id="3.30.465.10">
    <property type="match status" value="1"/>
</dbReference>
<dbReference type="GO" id="GO:0016491">
    <property type="term" value="F:oxidoreductase activity"/>
    <property type="evidence" value="ECO:0007669"/>
    <property type="project" value="UniProtKB-KW"/>
</dbReference>
<dbReference type="Gene3D" id="3.30.390.50">
    <property type="entry name" value="CO dehydrogenase flavoprotein, C-terminal domain"/>
    <property type="match status" value="1"/>
</dbReference>
<reference evidence="5 6" key="1">
    <citation type="submission" date="2018-05" db="EMBL/GenBank/DDBJ databases">
        <title>The draft genome of strain NS-104.</title>
        <authorList>
            <person name="Hang P."/>
            <person name="Jiang J."/>
        </authorList>
    </citation>
    <scope>NUCLEOTIDE SEQUENCE [LARGE SCALE GENOMIC DNA]</scope>
    <source>
        <strain evidence="5 6">NS-104</strain>
    </source>
</reference>
<dbReference type="PROSITE" id="PS51387">
    <property type="entry name" value="FAD_PCMH"/>
    <property type="match status" value="1"/>
</dbReference>
<organism evidence="5 6">
    <name type="scientific">Metarhizobium album</name>
    <dbReference type="NCBI Taxonomy" id="2182425"/>
    <lineage>
        <taxon>Bacteria</taxon>
        <taxon>Pseudomonadati</taxon>
        <taxon>Pseudomonadota</taxon>
        <taxon>Alphaproteobacteria</taxon>
        <taxon>Hyphomicrobiales</taxon>
        <taxon>Rhizobiaceae</taxon>
        <taxon>Metarhizobium</taxon>
    </lineage>
</organism>
<keyword evidence="1" id="KW-0285">Flavoprotein</keyword>
<dbReference type="OrthoDB" id="7907344at2"/>
<evidence type="ECO:0000313" key="6">
    <source>
        <dbReference type="Proteomes" id="UP000245252"/>
    </source>
</evidence>
<dbReference type="Pfam" id="PF03450">
    <property type="entry name" value="CO_deh_flav_C"/>
    <property type="match status" value="1"/>
</dbReference>
<dbReference type="AlphaFoldDB" id="A0A2U2DLP6"/>
<dbReference type="SUPFAM" id="SSF56176">
    <property type="entry name" value="FAD-binding/transporter-associated domain-like"/>
    <property type="match status" value="1"/>
</dbReference>
<accession>A0A2U2DLP6</accession>
<dbReference type="PANTHER" id="PTHR42659:SF2">
    <property type="entry name" value="XANTHINE DEHYDROGENASE SUBUNIT C-RELATED"/>
    <property type="match status" value="1"/>
</dbReference>
<dbReference type="Proteomes" id="UP000245252">
    <property type="component" value="Unassembled WGS sequence"/>
</dbReference>
<dbReference type="InterPro" id="IPR005107">
    <property type="entry name" value="CO_DH_flav_C"/>
</dbReference>
<proteinExistence type="predicted"/>
<dbReference type="InterPro" id="IPR002346">
    <property type="entry name" value="Mopterin_DH_FAD-bd"/>
</dbReference>
<dbReference type="GO" id="GO:0071949">
    <property type="term" value="F:FAD binding"/>
    <property type="evidence" value="ECO:0007669"/>
    <property type="project" value="InterPro"/>
</dbReference>
<protein>
    <submittedName>
        <fullName evidence="5">FAD-binding molybdopterin dehydrogenase</fullName>
    </submittedName>
</protein>
<dbReference type="InterPro" id="IPR036318">
    <property type="entry name" value="FAD-bd_PCMH-like_sf"/>
</dbReference>
<keyword evidence="6" id="KW-1185">Reference proteome</keyword>
<comment type="caution">
    <text evidence="5">The sequence shown here is derived from an EMBL/GenBank/DDBJ whole genome shotgun (WGS) entry which is preliminary data.</text>
</comment>
<keyword evidence="3" id="KW-0560">Oxidoreductase</keyword>
<evidence type="ECO:0000259" key="4">
    <source>
        <dbReference type="PROSITE" id="PS51387"/>
    </source>
</evidence>
<dbReference type="InterPro" id="IPR016169">
    <property type="entry name" value="FAD-bd_PCMH_sub2"/>
</dbReference>
<evidence type="ECO:0000313" key="5">
    <source>
        <dbReference type="EMBL" id="PWE54191.1"/>
    </source>
</evidence>
<gene>
    <name evidence="5" type="ORF">DEM27_21005</name>
</gene>
<dbReference type="EMBL" id="QFBC01000011">
    <property type="protein sequence ID" value="PWE54191.1"/>
    <property type="molecule type" value="Genomic_DNA"/>
</dbReference>
<evidence type="ECO:0000256" key="1">
    <source>
        <dbReference type="ARBA" id="ARBA00022630"/>
    </source>
</evidence>
<dbReference type="SMART" id="SM01092">
    <property type="entry name" value="CO_deh_flav_C"/>
    <property type="match status" value="1"/>
</dbReference>
<dbReference type="Pfam" id="PF00941">
    <property type="entry name" value="FAD_binding_5"/>
    <property type="match status" value="1"/>
</dbReference>
<keyword evidence="2" id="KW-0274">FAD</keyword>
<evidence type="ECO:0000256" key="2">
    <source>
        <dbReference type="ARBA" id="ARBA00022827"/>
    </source>
</evidence>
<dbReference type="InterPro" id="IPR036683">
    <property type="entry name" value="CO_DH_flav_C_dom_sf"/>
</dbReference>
<dbReference type="InterPro" id="IPR016166">
    <property type="entry name" value="FAD-bd_PCMH"/>
</dbReference>
<evidence type="ECO:0000256" key="3">
    <source>
        <dbReference type="ARBA" id="ARBA00023002"/>
    </source>
</evidence>